<dbReference type="Proteomes" id="UP000218979">
    <property type="component" value="Unassembled WGS sequence"/>
</dbReference>
<dbReference type="InterPro" id="IPR009309">
    <property type="entry name" value="IreB"/>
</dbReference>
<sequence>MFEFLAKITYNETNSINDRSEVTDMSFTDETVRFEFDDSSKKEIGETLVSVYKSLGEKGYNPINQMVGYVLSGDPAYIPRHNDARNKIRRFDRDDIVEELIKNYLKDQGVSL</sequence>
<dbReference type="NCBIfam" id="NF003997">
    <property type="entry name" value="PRK05473.1"/>
    <property type="match status" value="1"/>
</dbReference>
<evidence type="ECO:0000313" key="3">
    <source>
        <dbReference type="EMBL" id="PCS04778.1"/>
    </source>
</evidence>
<dbReference type="PANTHER" id="PTHR40067:SF1">
    <property type="entry name" value="UPF0297 PROTEIN YRZL"/>
    <property type="match status" value="1"/>
</dbReference>
<name>A0ABX4I9M9_9LACT</name>
<comment type="similarity">
    <text evidence="1 2">Belongs to the UPF0297 family.</text>
</comment>
<protein>
    <recommendedName>
        <fullName evidence="2">UPF0297 protein RR45_GL000097</fullName>
    </recommendedName>
</protein>
<accession>A0ABX4I9M9</accession>
<evidence type="ECO:0000256" key="2">
    <source>
        <dbReference type="HAMAP-Rule" id="MF_01507"/>
    </source>
</evidence>
<organism evidence="3 4">
    <name type="scientific">Pseudolactococcus chungangensis CAU 28 = DSM 22330</name>
    <dbReference type="NCBI Taxonomy" id="1122154"/>
    <lineage>
        <taxon>Bacteria</taxon>
        <taxon>Bacillati</taxon>
        <taxon>Bacillota</taxon>
        <taxon>Bacilli</taxon>
        <taxon>Lactobacillales</taxon>
        <taxon>Streptococcaceae</taxon>
        <taxon>Pseudolactococcus</taxon>
    </lineage>
</organism>
<evidence type="ECO:0000313" key="4">
    <source>
        <dbReference type="Proteomes" id="UP000218979"/>
    </source>
</evidence>
<dbReference type="HAMAP" id="MF_01507">
    <property type="entry name" value="UPF0297"/>
    <property type="match status" value="1"/>
</dbReference>
<dbReference type="Pfam" id="PF06135">
    <property type="entry name" value="IreB"/>
    <property type="match status" value="1"/>
</dbReference>
<dbReference type="PANTHER" id="PTHR40067">
    <property type="entry name" value="UPF0297 PROTEIN YRZL"/>
    <property type="match status" value="1"/>
</dbReference>
<dbReference type="EMBL" id="JXJT01000001">
    <property type="protein sequence ID" value="PCS04778.1"/>
    <property type="molecule type" value="Genomic_DNA"/>
</dbReference>
<reference evidence="3 4" key="1">
    <citation type="submission" date="2014-12" db="EMBL/GenBank/DDBJ databases">
        <title>Draft genome sequences of 10 type strains of Lactococcus.</title>
        <authorList>
            <person name="Sun Z."/>
            <person name="Zhong Z."/>
            <person name="Liu W."/>
            <person name="Zhang W."/>
            <person name="Zhang H."/>
        </authorList>
    </citation>
    <scope>NUCLEOTIDE SEQUENCE [LARGE SCALE GENOMIC DNA]</scope>
    <source>
        <strain evidence="3 4">DSM 22330</strain>
    </source>
</reference>
<keyword evidence="4" id="KW-1185">Reference proteome</keyword>
<evidence type="ECO:0000256" key="1">
    <source>
        <dbReference type="ARBA" id="ARBA00010888"/>
    </source>
</evidence>
<proteinExistence type="inferred from homology"/>
<comment type="caution">
    <text evidence="3">The sequence shown here is derived from an EMBL/GenBank/DDBJ whole genome shotgun (WGS) entry which is preliminary data.</text>
</comment>
<gene>
    <name evidence="3" type="ORF">RR45_GL000097</name>
</gene>